<gene>
    <name evidence="3" type="primary">LOC115457846</name>
</gene>
<proteinExistence type="inferred from homology"/>
<dbReference type="PANTHER" id="PTHR15907">
    <property type="entry name" value="DUF614 FAMILY PROTEIN-RELATED"/>
    <property type="match status" value="1"/>
</dbReference>
<dbReference type="NCBIfam" id="TIGR01571">
    <property type="entry name" value="A_thal_Cys_rich"/>
    <property type="match status" value="1"/>
</dbReference>
<sequence length="138" mass="15146">MATVMVQPQAVTTQTVTLSYGSGWSSGLLDCCDDCGICCCAFWCLPCLMCSTVHEFGECMCLPLLENCVGVGLTSLAMRTAVRERYRISGSICADCCALCFCYTCSWCQMAREIKRKKNFAVVTSQTTTVPLMSQVYM</sequence>
<dbReference type="RefSeq" id="XP_030043358.1">
    <property type="nucleotide sequence ID" value="XM_030187498.1"/>
</dbReference>
<evidence type="ECO:0000313" key="3">
    <source>
        <dbReference type="RefSeq" id="XP_030043358.1"/>
    </source>
</evidence>
<dbReference type="GeneID" id="115457846"/>
<dbReference type="Proteomes" id="UP000515156">
    <property type="component" value="Chromosome 14"/>
</dbReference>
<dbReference type="OrthoDB" id="1045822at2759"/>
<dbReference type="InParanoid" id="A0A6P7WSK4"/>
<dbReference type="KEGG" id="muo:115457846"/>
<dbReference type="Pfam" id="PF04749">
    <property type="entry name" value="PLAC8"/>
    <property type="match status" value="1"/>
</dbReference>
<reference evidence="3" key="1">
    <citation type="submission" date="2025-08" db="UniProtKB">
        <authorList>
            <consortium name="RefSeq"/>
        </authorList>
    </citation>
    <scope>IDENTIFICATION</scope>
</reference>
<evidence type="ECO:0000313" key="2">
    <source>
        <dbReference type="Proteomes" id="UP000515156"/>
    </source>
</evidence>
<keyword evidence="2" id="KW-1185">Reference proteome</keyword>
<evidence type="ECO:0000256" key="1">
    <source>
        <dbReference type="ARBA" id="ARBA00009024"/>
    </source>
</evidence>
<dbReference type="InterPro" id="IPR006461">
    <property type="entry name" value="PLAC_motif_containing"/>
</dbReference>
<name>A0A6P7WSK4_9AMPH</name>
<organism evidence="2 3">
    <name type="scientific">Microcaecilia unicolor</name>
    <dbReference type="NCBI Taxonomy" id="1415580"/>
    <lineage>
        <taxon>Eukaryota</taxon>
        <taxon>Metazoa</taxon>
        <taxon>Chordata</taxon>
        <taxon>Craniata</taxon>
        <taxon>Vertebrata</taxon>
        <taxon>Euteleostomi</taxon>
        <taxon>Amphibia</taxon>
        <taxon>Gymnophiona</taxon>
        <taxon>Siphonopidae</taxon>
        <taxon>Microcaecilia</taxon>
    </lineage>
</organism>
<accession>A0A6P7WSK4</accession>
<comment type="similarity">
    <text evidence="1">Belongs to the cornifelin family.</text>
</comment>
<protein>
    <submittedName>
        <fullName evidence="3">Cornifelin homolog</fullName>
    </submittedName>
</protein>
<dbReference type="AlphaFoldDB" id="A0A6P7WSK4"/>